<evidence type="ECO:0000313" key="13">
    <source>
        <dbReference type="EMBL" id="ADU63292.1"/>
    </source>
</evidence>
<gene>
    <name evidence="13" type="ordered locus">Daes_2286</name>
</gene>
<dbReference type="InterPro" id="IPR017945">
    <property type="entry name" value="DHBP_synth_RibB-like_a/b_dom"/>
</dbReference>
<keyword evidence="9" id="KW-0067">ATP-binding</keyword>
<dbReference type="GO" id="GO:0005524">
    <property type="term" value="F:ATP binding"/>
    <property type="evidence" value="ECO:0007669"/>
    <property type="project" value="UniProtKB-KW"/>
</dbReference>
<organism evidence="13 14">
    <name type="scientific">Pseudodesulfovibrio aespoeensis (strain ATCC 700646 / DSM 10631 / Aspo-2)</name>
    <name type="common">Desulfovibrio aespoeensis</name>
    <dbReference type="NCBI Taxonomy" id="643562"/>
    <lineage>
        <taxon>Bacteria</taxon>
        <taxon>Pseudomonadati</taxon>
        <taxon>Thermodesulfobacteriota</taxon>
        <taxon>Desulfovibrionia</taxon>
        <taxon>Desulfovibrionales</taxon>
        <taxon>Desulfovibrionaceae</taxon>
    </lineage>
</organism>
<accession>E6VTD3</accession>
<keyword evidence="7" id="KW-0548">Nucleotidyltransferase</keyword>
<evidence type="ECO:0000259" key="12">
    <source>
        <dbReference type="PROSITE" id="PS51163"/>
    </source>
</evidence>
<evidence type="ECO:0000256" key="1">
    <source>
        <dbReference type="ARBA" id="ARBA00004496"/>
    </source>
</evidence>
<keyword evidence="5" id="KW-0808">Transferase</keyword>
<comment type="subcellular location">
    <subcellularLocation>
        <location evidence="1">Cytoplasm</location>
    </subcellularLocation>
</comment>
<reference evidence="13 14" key="2">
    <citation type="journal article" date="2014" name="Genome Announc.">
        <title>Complete Genome Sequence of the Subsurface, Mesophilic Sulfate-Reducing Bacterium Desulfovibrio aespoeensis Aspo-2.</title>
        <authorList>
            <person name="Pedersen K."/>
            <person name="Bengtsson A."/>
            <person name="Edlund J."/>
            <person name="Rabe L."/>
            <person name="Hazen T."/>
            <person name="Chakraborty R."/>
            <person name="Goodwin L."/>
            <person name="Shapiro N."/>
        </authorList>
    </citation>
    <scope>NUCLEOTIDE SEQUENCE [LARGE SCALE GENOMIC DNA]</scope>
    <source>
        <strain evidence="14">ATCC 700646 / DSM 10631 / Aspo-2</strain>
    </source>
</reference>
<dbReference type="RefSeq" id="WP_013515204.1">
    <property type="nucleotide sequence ID" value="NC_014844.1"/>
</dbReference>
<dbReference type="STRING" id="643562.Daes_2286"/>
<dbReference type="eggNOG" id="COG0009">
    <property type="taxonomic scope" value="Bacteria"/>
</dbReference>
<dbReference type="HOGENOM" id="CLU_031397_3_1_7"/>
<dbReference type="InterPro" id="IPR006070">
    <property type="entry name" value="Sua5-like_dom"/>
</dbReference>
<dbReference type="AlphaFoldDB" id="E6VTD3"/>
<dbReference type="EC" id="2.7.7.87" evidence="3"/>
<dbReference type="SUPFAM" id="SSF55821">
    <property type="entry name" value="YrdC/RibB"/>
    <property type="match status" value="1"/>
</dbReference>
<keyword evidence="8" id="KW-0547">Nucleotide-binding</keyword>
<dbReference type="KEGG" id="das:Daes_2286"/>
<keyword evidence="14" id="KW-1185">Reference proteome</keyword>
<dbReference type="GO" id="GO:0003725">
    <property type="term" value="F:double-stranded RNA binding"/>
    <property type="evidence" value="ECO:0007669"/>
    <property type="project" value="InterPro"/>
</dbReference>
<evidence type="ECO:0000256" key="11">
    <source>
        <dbReference type="ARBA" id="ARBA00048366"/>
    </source>
</evidence>
<evidence type="ECO:0000256" key="7">
    <source>
        <dbReference type="ARBA" id="ARBA00022695"/>
    </source>
</evidence>
<dbReference type="Pfam" id="PF01300">
    <property type="entry name" value="Sua5_yciO_yrdC"/>
    <property type="match status" value="1"/>
</dbReference>
<reference evidence="14" key="1">
    <citation type="submission" date="2010-12" db="EMBL/GenBank/DDBJ databases">
        <title>Complete sequence of Desulfovibrio aespoeensis Aspo-2.</title>
        <authorList>
            <consortium name="US DOE Joint Genome Institute"/>
            <person name="Lucas S."/>
            <person name="Copeland A."/>
            <person name="Lapidus A."/>
            <person name="Cheng J.-F."/>
            <person name="Goodwin L."/>
            <person name="Pitluck S."/>
            <person name="Chertkov O."/>
            <person name="Misra M."/>
            <person name="Detter J.C."/>
            <person name="Han C."/>
            <person name="Tapia R."/>
            <person name="Land M."/>
            <person name="Hauser L."/>
            <person name="Kyrpides N."/>
            <person name="Ivanova N."/>
            <person name="Ovchinnikova G."/>
            <person name="Pedersen K."/>
            <person name="Jagevall S."/>
            <person name="Hazen T."/>
            <person name="Woyke T."/>
        </authorList>
    </citation>
    <scope>NUCLEOTIDE SEQUENCE [LARGE SCALE GENOMIC DNA]</scope>
    <source>
        <strain evidence="14">ATCC 700646 / DSM 10631 / Aspo-2</strain>
    </source>
</reference>
<comment type="similarity">
    <text evidence="2">Belongs to the SUA5 family.</text>
</comment>
<dbReference type="GO" id="GO:0000049">
    <property type="term" value="F:tRNA binding"/>
    <property type="evidence" value="ECO:0007669"/>
    <property type="project" value="TreeGrafter"/>
</dbReference>
<evidence type="ECO:0000256" key="8">
    <source>
        <dbReference type="ARBA" id="ARBA00022741"/>
    </source>
</evidence>
<comment type="catalytic activity">
    <reaction evidence="11">
        <text>L-threonine + hydrogencarbonate + ATP = L-threonylcarbamoyladenylate + diphosphate + H2O</text>
        <dbReference type="Rhea" id="RHEA:36407"/>
        <dbReference type="ChEBI" id="CHEBI:15377"/>
        <dbReference type="ChEBI" id="CHEBI:17544"/>
        <dbReference type="ChEBI" id="CHEBI:30616"/>
        <dbReference type="ChEBI" id="CHEBI:33019"/>
        <dbReference type="ChEBI" id="CHEBI:57926"/>
        <dbReference type="ChEBI" id="CHEBI:73682"/>
        <dbReference type="EC" id="2.7.7.87"/>
    </reaction>
</comment>
<evidence type="ECO:0000256" key="6">
    <source>
        <dbReference type="ARBA" id="ARBA00022694"/>
    </source>
</evidence>
<dbReference type="GO" id="GO:0008033">
    <property type="term" value="P:tRNA processing"/>
    <property type="evidence" value="ECO:0007669"/>
    <property type="project" value="UniProtKB-KW"/>
</dbReference>
<dbReference type="PANTHER" id="PTHR17490">
    <property type="entry name" value="SUA5"/>
    <property type="match status" value="1"/>
</dbReference>
<evidence type="ECO:0000256" key="3">
    <source>
        <dbReference type="ARBA" id="ARBA00012584"/>
    </source>
</evidence>
<dbReference type="Gene3D" id="3.90.870.10">
    <property type="entry name" value="DHBP synthase"/>
    <property type="match status" value="1"/>
</dbReference>
<evidence type="ECO:0000256" key="9">
    <source>
        <dbReference type="ARBA" id="ARBA00022840"/>
    </source>
</evidence>
<dbReference type="NCBIfam" id="TIGR00057">
    <property type="entry name" value="L-threonylcarbamoyladenylate synthase"/>
    <property type="match status" value="1"/>
</dbReference>
<dbReference type="PANTHER" id="PTHR17490:SF16">
    <property type="entry name" value="THREONYLCARBAMOYL-AMP SYNTHASE"/>
    <property type="match status" value="1"/>
</dbReference>
<dbReference type="EMBL" id="CP002431">
    <property type="protein sequence ID" value="ADU63292.1"/>
    <property type="molecule type" value="Genomic_DNA"/>
</dbReference>
<keyword evidence="6" id="KW-0819">tRNA processing</keyword>
<dbReference type="GO" id="GO:0061710">
    <property type="term" value="F:L-threonylcarbamoyladenylate synthase"/>
    <property type="evidence" value="ECO:0007669"/>
    <property type="project" value="UniProtKB-EC"/>
</dbReference>
<keyword evidence="4" id="KW-0963">Cytoplasm</keyword>
<sequence length="204" mass="21591">MQNLLKAMTAGDVVVYPTETLYALGCDATSEAACEKVMDIKGRSAVKPLPLIIGGVDMLGLVTDDRPAALLELASSFWPGPLSILVKALPELPSCLSDEDGYTSVRWSGHPFASELSRRLRKPIVATSANLSGEVPVALPEDLSPRLVELAGAVYVDPPWPKGGKPSTVIRVLGATRLEVLREGAVSVKKLCDKGFSVTIAAPQ</sequence>
<evidence type="ECO:0000313" key="14">
    <source>
        <dbReference type="Proteomes" id="UP000002191"/>
    </source>
</evidence>
<feature type="domain" description="YrdC-like" evidence="12">
    <location>
        <begin position="1"/>
        <end position="186"/>
    </location>
</feature>
<evidence type="ECO:0000256" key="5">
    <source>
        <dbReference type="ARBA" id="ARBA00022679"/>
    </source>
</evidence>
<dbReference type="GO" id="GO:0006450">
    <property type="term" value="P:regulation of translational fidelity"/>
    <property type="evidence" value="ECO:0007669"/>
    <property type="project" value="TreeGrafter"/>
</dbReference>
<name>E6VTD3_PSEA9</name>
<dbReference type="Proteomes" id="UP000002191">
    <property type="component" value="Chromosome"/>
</dbReference>
<dbReference type="InterPro" id="IPR050156">
    <property type="entry name" value="TC-AMP_synthase_SUA5"/>
</dbReference>
<dbReference type="OrthoDB" id="9814580at2"/>
<evidence type="ECO:0000256" key="10">
    <source>
        <dbReference type="ARBA" id="ARBA00029774"/>
    </source>
</evidence>
<evidence type="ECO:0000256" key="4">
    <source>
        <dbReference type="ARBA" id="ARBA00022490"/>
    </source>
</evidence>
<evidence type="ECO:0000256" key="2">
    <source>
        <dbReference type="ARBA" id="ARBA00007663"/>
    </source>
</evidence>
<dbReference type="GO" id="GO:0005737">
    <property type="term" value="C:cytoplasm"/>
    <property type="evidence" value="ECO:0007669"/>
    <property type="project" value="UniProtKB-SubCell"/>
</dbReference>
<protein>
    <recommendedName>
        <fullName evidence="10">L-threonylcarbamoyladenylate synthase</fullName>
        <ecNumber evidence="3">2.7.7.87</ecNumber>
    </recommendedName>
    <alternativeName>
        <fullName evidence="10">L-threonylcarbamoyladenylate synthase</fullName>
    </alternativeName>
</protein>
<dbReference type="PROSITE" id="PS51163">
    <property type="entry name" value="YRDC"/>
    <property type="match status" value="1"/>
</dbReference>
<proteinExistence type="inferred from homology"/>